<gene>
    <name evidence="3" type="ORF">AK812_SmicGene6478</name>
</gene>
<dbReference type="Gene3D" id="1.25.40.10">
    <property type="entry name" value="Tetratricopeptide repeat domain"/>
    <property type="match status" value="2"/>
</dbReference>
<comment type="caution">
    <text evidence="3">The sequence shown here is derived from an EMBL/GenBank/DDBJ whole genome shotgun (WGS) entry which is preliminary data.</text>
</comment>
<name>A0A1Q9ER29_SYMMI</name>
<dbReference type="Pfam" id="PF13812">
    <property type="entry name" value="PPR_3"/>
    <property type="match status" value="2"/>
</dbReference>
<feature type="repeat" description="PPR" evidence="2">
    <location>
        <begin position="271"/>
        <end position="305"/>
    </location>
</feature>
<dbReference type="OrthoDB" id="185373at2759"/>
<organism evidence="3 4">
    <name type="scientific">Symbiodinium microadriaticum</name>
    <name type="common">Dinoflagellate</name>
    <name type="synonym">Zooxanthella microadriatica</name>
    <dbReference type="NCBI Taxonomy" id="2951"/>
    <lineage>
        <taxon>Eukaryota</taxon>
        <taxon>Sar</taxon>
        <taxon>Alveolata</taxon>
        <taxon>Dinophyceae</taxon>
        <taxon>Suessiales</taxon>
        <taxon>Symbiodiniaceae</taxon>
        <taxon>Symbiodinium</taxon>
    </lineage>
</organism>
<evidence type="ECO:0000256" key="2">
    <source>
        <dbReference type="PROSITE-ProRule" id="PRU00708"/>
    </source>
</evidence>
<proteinExistence type="predicted"/>
<accession>A0A1Q9ER29</accession>
<dbReference type="PANTHER" id="PTHR47447:SF17">
    <property type="entry name" value="OS12G0638900 PROTEIN"/>
    <property type="match status" value="1"/>
</dbReference>
<sequence>MVDRLLEVKLHPSKDEVHLLLEPILPHWCKAPNAASQVMKQLNARKRGDLTCEVLAILREEENFKLSPIHVGYGVNACVSSALWRQALLLFKEAPDGHNFSGALKACAKGTEWELSLHLFASMDEASLQANHIHYSSAIAACEKGERWELALQLLQSMDHAQIIPDRVNYSAAMSACEKGSRWQLALSIFELLPRRSLEMDVTSVNTTLSSCMKGWQWKMSLEILSYMPKAKLLPDKISYSLSIGACGKEAKWQHSLQLLESMPEKEVIPDAICYSVAIGSCARGAEWQRALKLFHGLPSASFCPSIITYNEVLTCLHTAEEVKEMGYVLFKQAMWQGFYSRLLHKGARNLDVHEMSPGAAVLAVRWWLSEVLPTVLGKDLSLCRVITGWGKSRKAWRDSDVKAAVAHFLSARGFVTTSQELQAVRVAMTRATPVQFYGAGWLTGQSIDTSI</sequence>
<dbReference type="EMBL" id="LSRX01000088">
    <property type="protein sequence ID" value="OLQ09895.1"/>
    <property type="molecule type" value="Genomic_DNA"/>
</dbReference>
<dbReference type="Proteomes" id="UP000186817">
    <property type="component" value="Unassembled WGS sequence"/>
</dbReference>
<feature type="repeat" description="PPR" evidence="2">
    <location>
        <begin position="131"/>
        <end position="165"/>
    </location>
</feature>
<dbReference type="InterPro" id="IPR002885">
    <property type="entry name" value="PPR_rpt"/>
</dbReference>
<dbReference type="PROSITE" id="PS51375">
    <property type="entry name" value="PPR"/>
    <property type="match status" value="3"/>
</dbReference>
<dbReference type="AlphaFoldDB" id="A0A1Q9ER29"/>
<dbReference type="OMA" id="HIHYSSA"/>
<feature type="repeat" description="PPR" evidence="2">
    <location>
        <begin position="236"/>
        <end position="270"/>
    </location>
</feature>
<keyword evidence="1" id="KW-0677">Repeat</keyword>
<keyword evidence="4" id="KW-1185">Reference proteome</keyword>
<protein>
    <submittedName>
        <fullName evidence="3">Pentatricopeptide repeat-containing protein, chloroplastic</fullName>
    </submittedName>
</protein>
<reference evidence="3 4" key="1">
    <citation type="submission" date="2016-02" db="EMBL/GenBank/DDBJ databases">
        <title>Genome analysis of coral dinoflagellate symbionts highlights evolutionary adaptations to a symbiotic lifestyle.</title>
        <authorList>
            <person name="Aranda M."/>
            <person name="Li Y."/>
            <person name="Liew Y.J."/>
            <person name="Baumgarten S."/>
            <person name="Simakov O."/>
            <person name="Wilson M."/>
            <person name="Piel J."/>
            <person name="Ashoor H."/>
            <person name="Bougouffa S."/>
            <person name="Bajic V.B."/>
            <person name="Ryu T."/>
            <person name="Ravasi T."/>
            <person name="Bayer T."/>
            <person name="Micklem G."/>
            <person name="Kim H."/>
            <person name="Bhak J."/>
            <person name="Lajeunesse T.C."/>
            <person name="Voolstra C.R."/>
        </authorList>
    </citation>
    <scope>NUCLEOTIDE SEQUENCE [LARGE SCALE GENOMIC DNA]</scope>
    <source>
        <strain evidence="3 4">CCMP2467</strain>
    </source>
</reference>
<evidence type="ECO:0000256" key="1">
    <source>
        <dbReference type="ARBA" id="ARBA00022737"/>
    </source>
</evidence>
<evidence type="ECO:0000313" key="4">
    <source>
        <dbReference type="Proteomes" id="UP000186817"/>
    </source>
</evidence>
<dbReference type="InterPro" id="IPR011990">
    <property type="entry name" value="TPR-like_helical_dom_sf"/>
</dbReference>
<evidence type="ECO:0000313" key="3">
    <source>
        <dbReference type="EMBL" id="OLQ09895.1"/>
    </source>
</evidence>
<dbReference type="PANTHER" id="PTHR47447">
    <property type="entry name" value="OS03G0856100 PROTEIN"/>
    <property type="match status" value="1"/>
</dbReference>